<dbReference type="Proteomes" id="UP001597368">
    <property type="component" value="Unassembled WGS sequence"/>
</dbReference>
<dbReference type="SUPFAM" id="SSF55729">
    <property type="entry name" value="Acyl-CoA N-acyltransferases (Nat)"/>
    <property type="match status" value="1"/>
</dbReference>
<sequence>MTSPDRRLTEHLSRWLGGWPATTELDIVPEPGRARPGWDGEIHPVLGVTGPRSGVLSVPPEHAESIAEQYAKNRDMARFGPLVPALAGFPERGWFTAVYRWTTRPAPLADAGVWISAQHPDVPAWLRPFNGEVLVAHDPENGDHLAGVGIKRHDDYGHELAVVTAPRARGRGLARRLVAQAARRVLDEGGIPTYMHTPDNLASAAVADATGFRDFGWTAFGVTEKAAARKGVDPAQ</sequence>
<name>A0ABW4SNG3_9ACTN</name>
<dbReference type="Pfam" id="PF00583">
    <property type="entry name" value="Acetyltransf_1"/>
    <property type="match status" value="1"/>
</dbReference>
<dbReference type="InterPro" id="IPR000182">
    <property type="entry name" value="GNAT_dom"/>
</dbReference>
<comment type="caution">
    <text evidence="2">The sequence shown here is derived from an EMBL/GenBank/DDBJ whole genome shotgun (WGS) entry which is preliminary data.</text>
</comment>
<dbReference type="InterPro" id="IPR016181">
    <property type="entry name" value="Acyl_CoA_acyltransferase"/>
</dbReference>
<evidence type="ECO:0000313" key="3">
    <source>
        <dbReference type="Proteomes" id="UP001597368"/>
    </source>
</evidence>
<keyword evidence="2" id="KW-0808">Transferase</keyword>
<keyword evidence="3" id="KW-1185">Reference proteome</keyword>
<accession>A0ABW4SNG3</accession>
<dbReference type="RefSeq" id="WP_379569821.1">
    <property type="nucleotide sequence ID" value="NZ_JBHUFV010000007.1"/>
</dbReference>
<protein>
    <submittedName>
        <fullName evidence="2">GNAT family N-acetyltransferase</fullName>
        <ecNumber evidence="2">2.3.1.-</ecNumber>
    </submittedName>
</protein>
<organism evidence="2 3">
    <name type="scientific">Nonomuraea mangrovi</name>
    <dbReference type="NCBI Taxonomy" id="2316207"/>
    <lineage>
        <taxon>Bacteria</taxon>
        <taxon>Bacillati</taxon>
        <taxon>Actinomycetota</taxon>
        <taxon>Actinomycetes</taxon>
        <taxon>Streptosporangiales</taxon>
        <taxon>Streptosporangiaceae</taxon>
        <taxon>Nonomuraea</taxon>
    </lineage>
</organism>
<dbReference type="GO" id="GO:0016746">
    <property type="term" value="F:acyltransferase activity"/>
    <property type="evidence" value="ECO:0007669"/>
    <property type="project" value="UniProtKB-KW"/>
</dbReference>
<proteinExistence type="predicted"/>
<evidence type="ECO:0000313" key="2">
    <source>
        <dbReference type="EMBL" id="MFD1930938.1"/>
    </source>
</evidence>
<dbReference type="EMBL" id="JBHUFV010000007">
    <property type="protein sequence ID" value="MFD1930938.1"/>
    <property type="molecule type" value="Genomic_DNA"/>
</dbReference>
<dbReference type="EC" id="2.3.1.-" evidence="2"/>
<gene>
    <name evidence="2" type="ORF">ACFSKW_05540</name>
</gene>
<feature type="domain" description="N-acetyltransferase" evidence="1">
    <location>
        <begin position="84"/>
        <end position="236"/>
    </location>
</feature>
<dbReference type="Gene3D" id="3.40.630.30">
    <property type="match status" value="1"/>
</dbReference>
<evidence type="ECO:0000259" key="1">
    <source>
        <dbReference type="PROSITE" id="PS51186"/>
    </source>
</evidence>
<keyword evidence="2" id="KW-0012">Acyltransferase</keyword>
<dbReference type="PROSITE" id="PS51186">
    <property type="entry name" value="GNAT"/>
    <property type="match status" value="1"/>
</dbReference>
<reference evidence="3" key="1">
    <citation type="journal article" date="2019" name="Int. J. Syst. Evol. Microbiol.">
        <title>The Global Catalogue of Microorganisms (GCM) 10K type strain sequencing project: providing services to taxonomists for standard genome sequencing and annotation.</title>
        <authorList>
            <consortium name="The Broad Institute Genomics Platform"/>
            <consortium name="The Broad Institute Genome Sequencing Center for Infectious Disease"/>
            <person name="Wu L."/>
            <person name="Ma J."/>
        </authorList>
    </citation>
    <scope>NUCLEOTIDE SEQUENCE [LARGE SCALE GENOMIC DNA]</scope>
    <source>
        <strain evidence="3">ICMP 6774ER</strain>
    </source>
</reference>